<dbReference type="Proteomes" id="UP000034457">
    <property type="component" value="Unassembled WGS sequence"/>
</dbReference>
<dbReference type="UniPathway" id="UPA00214"/>
<dbReference type="Gene3D" id="3.90.25.10">
    <property type="entry name" value="UDP-galactose 4-epimerase, domain 1"/>
    <property type="match status" value="1"/>
</dbReference>
<keyword evidence="7" id="KW-0413">Isomerase</keyword>
<dbReference type="STRING" id="1618478.UR68_C0012G0001"/>
<evidence type="ECO:0000256" key="7">
    <source>
        <dbReference type="ARBA" id="ARBA00023235"/>
    </source>
</evidence>
<dbReference type="PANTHER" id="PTHR43725">
    <property type="entry name" value="UDP-GLUCOSE 4-EPIMERASE"/>
    <property type="match status" value="1"/>
</dbReference>
<evidence type="ECO:0000256" key="1">
    <source>
        <dbReference type="ARBA" id="ARBA00000083"/>
    </source>
</evidence>
<dbReference type="PATRIC" id="fig|1618478.3.peg.470"/>
<evidence type="ECO:0000313" key="10">
    <source>
        <dbReference type="EMBL" id="KKP72808.1"/>
    </source>
</evidence>
<proteinExistence type="inferred from homology"/>
<protein>
    <recommendedName>
        <fullName evidence="5">UDP-glucose 4-epimerase</fullName>
        <ecNumber evidence="4">5.1.3.2</ecNumber>
    </recommendedName>
</protein>
<dbReference type="Gene3D" id="3.40.50.720">
    <property type="entry name" value="NAD(P)-binding Rossmann-like Domain"/>
    <property type="match status" value="1"/>
</dbReference>
<dbReference type="AlphaFoldDB" id="A0A0G0BU42"/>
<comment type="catalytic activity">
    <reaction evidence="1">
        <text>UDP-alpha-D-glucose = UDP-alpha-D-galactose</text>
        <dbReference type="Rhea" id="RHEA:22168"/>
        <dbReference type="ChEBI" id="CHEBI:58885"/>
        <dbReference type="ChEBI" id="CHEBI:66914"/>
        <dbReference type="EC" id="5.1.3.2"/>
    </reaction>
</comment>
<dbReference type="NCBIfam" id="TIGR01179">
    <property type="entry name" value="galE"/>
    <property type="match status" value="1"/>
</dbReference>
<dbReference type="InterPro" id="IPR036291">
    <property type="entry name" value="NAD(P)-bd_dom_sf"/>
</dbReference>
<feature type="domain" description="NAD(P)-binding" evidence="9">
    <location>
        <begin position="5"/>
        <end position="321"/>
    </location>
</feature>
<dbReference type="PANTHER" id="PTHR43725:SF53">
    <property type="entry name" value="UDP-ARABINOSE 4-EPIMERASE 1"/>
    <property type="match status" value="1"/>
</dbReference>
<evidence type="ECO:0000256" key="8">
    <source>
        <dbReference type="ARBA" id="ARBA00023277"/>
    </source>
</evidence>
<keyword evidence="6" id="KW-0520">NAD</keyword>
<organism evidence="10 11">
    <name type="scientific">Candidatus Roizmanbacteria bacterium GW2011_GWA2_35_19</name>
    <dbReference type="NCBI Taxonomy" id="1618478"/>
    <lineage>
        <taxon>Bacteria</taxon>
        <taxon>Candidatus Roizmaniibacteriota</taxon>
    </lineage>
</organism>
<dbReference type="GO" id="GO:0033499">
    <property type="term" value="P:galactose catabolic process via UDP-galactose, Leloir pathway"/>
    <property type="evidence" value="ECO:0007669"/>
    <property type="project" value="TreeGrafter"/>
</dbReference>
<dbReference type="SUPFAM" id="SSF51735">
    <property type="entry name" value="NAD(P)-binding Rossmann-fold domains"/>
    <property type="match status" value="1"/>
</dbReference>
<keyword evidence="8" id="KW-0119">Carbohydrate metabolism</keyword>
<dbReference type="InterPro" id="IPR005886">
    <property type="entry name" value="UDP_G4E"/>
</dbReference>
<dbReference type="InterPro" id="IPR016040">
    <property type="entry name" value="NAD(P)-bd_dom"/>
</dbReference>
<comment type="similarity">
    <text evidence="3">Belongs to the NAD(P)-dependent epimerase/dehydratase family.</text>
</comment>
<evidence type="ECO:0000313" key="11">
    <source>
        <dbReference type="Proteomes" id="UP000034457"/>
    </source>
</evidence>
<evidence type="ECO:0000256" key="6">
    <source>
        <dbReference type="ARBA" id="ARBA00023027"/>
    </source>
</evidence>
<comment type="caution">
    <text evidence="10">The sequence shown here is derived from an EMBL/GenBank/DDBJ whole genome shotgun (WGS) entry which is preliminary data.</text>
</comment>
<evidence type="ECO:0000256" key="3">
    <source>
        <dbReference type="ARBA" id="ARBA00007637"/>
    </source>
</evidence>
<comment type="cofactor">
    <cofactor evidence="2">
        <name>NAD(+)</name>
        <dbReference type="ChEBI" id="CHEBI:57540"/>
    </cofactor>
</comment>
<name>A0A0G0BU42_9BACT</name>
<dbReference type="Pfam" id="PF16363">
    <property type="entry name" value="GDP_Man_Dehyd"/>
    <property type="match status" value="1"/>
</dbReference>
<sequence>MNKILITGVAGYIGSIAADLFLSAGYEVVGIDNYQTGYRGPVELLKKRYDDKKFRFYEADLKSDLSPILSKEKDINAVVHYAASCVVDESMKDPYKYFNNNPNSTLNLVESLLKFNINKIVFSSTCAVYGEARQVPIDENHPTDPNNVYGESKLQAEKIIRWYGDIKGMKYLIFRYFNVSGASTDGALGYSKNPSTHLTENAVRAALGIVPFYLTYQKMETPDGSPIRDYVNVLDLNAAHMKAVDYLINGGNSEIINLGTGTGNSVLEIVNKVQELTGKKFNIEQDKNPRSGEAPKLIATIDKAKKILNWSPEKTVEDSVKSLLIWYKNHPEGWEL</sequence>
<dbReference type="EMBL" id="LBQC01000012">
    <property type="protein sequence ID" value="KKP72808.1"/>
    <property type="molecule type" value="Genomic_DNA"/>
</dbReference>
<dbReference type="GO" id="GO:0003978">
    <property type="term" value="F:UDP-glucose 4-epimerase activity"/>
    <property type="evidence" value="ECO:0007669"/>
    <property type="project" value="UniProtKB-EC"/>
</dbReference>
<evidence type="ECO:0000256" key="5">
    <source>
        <dbReference type="ARBA" id="ARBA00018569"/>
    </source>
</evidence>
<dbReference type="EC" id="5.1.3.2" evidence="4"/>
<evidence type="ECO:0000256" key="4">
    <source>
        <dbReference type="ARBA" id="ARBA00013189"/>
    </source>
</evidence>
<evidence type="ECO:0000259" key="9">
    <source>
        <dbReference type="Pfam" id="PF16363"/>
    </source>
</evidence>
<evidence type="ECO:0000256" key="2">
    <source>
        <dbReference type="ARBA" id="ARBA00001911"/>
    </source>
</evidence>
<reference evidence="10 11" key="1">
    <citation type="journal article" date="2015" name="Nature">
        <title>rRNA introns, odd ribosomes, and small enigmatic genomes across a large radiation of phyla.</title>
        <authorList>
            <person name="Brown C.T."/>
            <person name="Hug L.A."/>
            <person name="Thomas B.C."/>
            <person name="Sharon I."/>
            <person name="Castelle C.J."/>
            <person name="Singh A."/>
            <person name="Wilkins M.J."/>
            <person name="Williams K.H."/>
            <person name="Banfield J.F."/>
        </authorList>
    </citation>
    <scope>NUCLEOTIDE SEQUENCE [LARGE SCALE GENOMIC DNA]</scope>
</reference>
<accession>A0A0G0BU42</accession>
<gene>
    <name evidence="10" type="ORF">UR68_C0012G0001</name>
</gene>